<protein>
    <submittedName>
        <fullName evidence="6">Alcohol dehydrogenase, iron-dependent</fullName>
        <ecNumber evidence="6">1.1.1.1</ecNumber>
    </submittedName>
</protein>
<gene>
    <name evidence="6" type="ORF">HMPREF0762_00632</name>
</gene>
<keyword evidence="3" id="KW-0520">NAD</keyword>
<accession>D0WFN3</accession>
<sequence>MRAWTLGERGMSMRTGRRIRCRLQQTVFRAAMPLLPYREPEIMQTMEGVAAACVSEHVARVLIVTGPRIAASGMLDNLTHALEKAHVSYRVFDRVVPNPTVANVEDAREEYLHHDAHGIIAVGGGSPMDCAKAAARLIADPDSTLSDARGISFSRRPVPLLVCVPTTAGSGSETTVAAVVTDEAKRLKYAINDFRLIPKYAVLDARLTASLPPSVTAQTGMDALTHAVEAYIGRSTTRRTRAMSKKAVSLIHGNLLRAYRHGGDLEARDAMLKASYCAGVAFTRSYVGYVHAMAHALGGRYGIAHGLANAIILPHMLRAYGHAIDSKLARLARVAGIASRDMSAADAAAAFIAWIDEANASMGMPRYVEGVQEIDIPQMALNADAEANPLYPVPVLMDEKELRRMFYVIAGSRVE</sequence>
<keyword evidence="7" id="KW-1185">Reference proteome</keyword>
<dbReference type="PROSITE" id="PS00060">
    <property type="entry name" value="ADH_IRON_2"/>
    <property type="match status" value="1"/>
</dbReference>
<dbReference type="HOGENOM" id="CLU_007207_0_0_11"/>
<evidence type="ECO:0000256" key="1">
    <source>
        <dbReference type="ARBA" id="ARBA00007358"/>
    </source>
</evidence>
<dbReference type="SUPFAM" id="SSF56796">
    <property type="entry name" value="Dehydroquinate synthase-like"/>
    <property type="match status" value="1"/>
</dbReference>
<dbReference type="InterPro" id="IPR001670">
    <property type="entry name" value="ADH_Fe/GldA"/>
</dbReference>
<keyword evidence="2 6" id="KW-0560">Oxidoreductase</keyword>
<feature type="domain" description="Fe-containing alcohol dehydrogenase-like C-terminal" evidence="5">
    <location>
        <begin position="216"/>
        <end position="400"/>
    </location>
</feature>
<dbReference type="InterPro" id="IPR056798">
    <property type="entry name" value="ADH_Fe_C"/>
</dbReference>
<dbReference type="InterPro" id="IPR018211">
    <property type="entry name" value="ADH_Fe_CS"/>
</dbReference>
<name>D0WFN3_SLAES</name>
<comment type="similarity">
    <text evidence="1">Belongs to the iron-containing alcohol dehydrogenase family.</text>
</comment>
<dbReference type="EMBL" id="ACUX02000006">
    <property type="protein sequence ID" value="EEZ61296.1"/>
    <property type="molecule type" value="Genomic_DNA"/>
</dbReference>
<dbReference type="EC" id="1.1.1.1" evidence="6"/>
<dbReference type="FunFam" id="3.40.50.1970:FF:000003">
    <property type="entry name" value="Alcohol dehydrogenase, iron-containing"/>
    <property type="match status" value="1"/>
</dbReference>
<evidence type="ECO:0000256" key="2">
    <source>
        <dbReference type="ARBA" id="ARBA00023002"/>
    </source>
</evidence>
<evidence type="ECO:0000259" key="5">
    <source>
        <dbReference type="Pfam" id="PF25137"/>
    </source>
</evidence>
<feature type="domain" description="Alcohol dehydrogenase iron-type/glycerol dehydrogenase GldA" evidence="4">
    <location>
        <begin position="55"/>
        <end position="204"/>
    </location>
</feature>
<dbReference type="Gene3D" id="3.40.50.1970">
    <property type="match status" value="1"/>
</dbReference>
<dbReference type="Pfam" id="PF00465">
    <property type="entry name" value="Fe-ADH"/>
    <property type="match status" value="1"/>
</dbReference>
<evidence type="ECO:0000313" key="7">
    <source>
        <dbReference type="Proteomes" id="UP000006001"/>
    </source>
</evidence>
<dbReference type="Proteomes" id="UP000006001">
    <property type="component" value="Unassembled WGS sequence"/>
</dbReference>
<dbReference type="CDD" id="cd08189">
    <property type="entry name" value="Fe-ADH-like"/>
    <property type="match status" value="1"/>
</dbReference>
<evidence type="ECO:0000259" key="4">
    <source>
        <dbReference type="Pfam" id="PF00465"/>
    </source>
</evidence>
<comment type="caution">
    <text evidence="6">The sequence shown here is derived from an EMBL/GenBank/DDBJ whole genome shotgun (WGS) entry which is preliminary data.</text>
</comment>
<evidence type="ECO:0000256" key="3">
    <source>
        <dbReference type="ARBA" id="ARBA00023027"/>
    </source>
</evidence>
<dbReference type="STRING" id="649764.HMPREF0762_00632"/>
<dbReference type="Gene3D" id="1.20.1090.10">
    <property type="entry name" value="Dehydroquinate synthase-like - alpha domain"/>
    <property type="match status" value="1"/>
</dbReference>
<evidence type="ECO:0000313" key="6">
    <source>
        <dbReference type="EMBL" id="EEZ61296.1"/>
    </source>
</evidence>
<dbReference type="GO" id="GO:0046872">
    <property type="term" value="F:metal ion binding"/>
    <property type="evidence" value="ECO:0007669"/>
    <property type="project" value="InterPro"/>
</dbReference>
<dbReference type="GO" id="GO:0004022">
    <property type="term" value="F:alcohol dehydrogenase (NAD+) activity"/>
    <property type="evidence" value="ECO:0007669"/>
    <property type="project" value="UniProtKB-EC"/>
</dbReference>
<dbReference type="PANTHER" id="PTHR11496">
    <property type="entry name" value="ALCOHOL DEHYDROGENASE"/>
    <property type="match status" value="1"/>
</dbReference>
<organism evidence="6 7">
    <name type="scientific">Slackia exigua (strain ATCC 700122 / DSM 15923 / CIP 105133 / JCM 11022 / KCTC 5966 / S-7)</name>
    <dbReference type="NCBI Taxonomy" id="649764"/>
    <lineage>
        <taxon>Bacteria</taxon>
        <taxon>Bacillati</taxon>
        <taxon>Actinomycetota</taxon>
        <taxon>Coriobacteriia</taxon>
        <taxon>Eggerthellales</taxon>
        <taxon>Eggerthellaceae</taxon>
        <taxon>Slackia</taxon>
    </lineage>
</organism>
<dbReference type="eggNOG" id="COG1454">
    <property type="taxonomic scope" value="Bacteria"/>
</dbReference>
<reference evidence="6" key="1">
    <citation type="submission" date="2009-10" db="EMBL/GenBank/DDBJ databases">
        <authorList>
            <person name="Weinstock G."/>
            <person name="Sodergren E."/>
            <person name="Clifton S."/>
            <person name="Fulton L."/>
            <person name="Fulton B."/>
            <person name="Courtney L."/>
            <person name="Fronick C."/>
            <person name="Harrison M."/>
            <person name="Strong C."/>
            <person name="Farmer C."/>
            <person name="Delahaunty K."/>
            <person name="Markovic C."/>
            <person name="Hall O."/>
            <person name="Minx P."/>
            <person name="Tomlinson C."/>
            <person name="Mitreva M."/>
            <person name="Nelson J."/>
            <person name="Hou S."/>
            <person name="Wollam A."/>
            <person name="Pepin K.H."/>
            <person name="Johnson M."/>
            <person name="Bhonagiri V."/>
            <person name="Nash W.E."/>
            <person name="Warren W."/>
            <person name="Chinwalla A."/>
            <person name="Mardis E.R."/>
            <person name="Wilson R.K."/>
        </authorList>
    </citation>
    <scope>NUCLEOTIDE SEQUENCE [LARGE SCALE GENOMIC DNA]</scope>
    <source>
        <strain evidence="6">ATCC 700122</strain>
    </source>
</reference>
<proteinExistence type="inferred from homology"/>
<dbReference type="Pfam" id="PF25137">
    <property type="entry name" value="ADH_Fe_C"/>
    <property type="match status" value="1"/>
</dbReference>
<dbReference type="PROSITE" id="PS00913">
    <property type="entry name" value="ADH_IRON_1"/>
    <property type="match status" value="1"/>
</dbReference>
<dbReference type="FunFam" id="1.20.1090.10:FF:000001">
    <property type="entry name" value="Aldehyde-alcohol dehydrogenase"/>
    <property type="match status" value="1"/>
</dbReference>
<dbReference type="PANTHER" id="PTHR11496:SF102">
    <property type="entry name" value="ALCOHOL DEHYDROGENASE 4"/>
    <property type="match status" value="1"/>
</dbReference>
<dbReference type="InterPro" id="IPR039697">
    <property type="entry name" value="Alcohol_dehydrogenase_Fe"/>
</dbReference>
<dbReference type="AlphaFoldDB" id="D0WFN3"/>